<keyword evidence="6" id="KW-1185">Reference proteome</keyword>
<dbReference type="InterPro" id="IPR016170">
    <property type="entry name" value="Cytok_DH_C_sf"/>
</dbReference>
<dbReference type="SUPFAM" id="SSF55103">
    <property type="entry name" value="FAD-linked oxidases, C-terminal domain"/>
    <property type="match status" value="1"/>
</dbReference>
<evidence type="ECO:0000259" key="4">
    <source>
        <dbReference type="PROSITE" id="PS51387"/>
    </source>
</evidence>
<dbReference type="PANTHER" id="PTHR11748">
    <property type="entry name" value="D-LACTATE DEHYDROGENASE"/>
    <property type="match status" value="1"/>
</dbReference>
<dbReference type="Gene3D" id="3.40.462.10">
    <property type="entry name" value="FAD-linked oxidases, C-terminal domain"/>
    <property type="match status" value="1"/>
</dbReference>
<dbReference type="Proteomes" id="UP000561045">
    <property type="component" value="Unassembled WGS sequence"/>
</dbReference>
<gene>
    <name evidence="5" type="ORF">GGR36_001650</name>
</gene>
<dbReference type="PANTHER" id="PTHR11748:SF111">
    <property type="entry name" value="D-LACTATE DEHYDROGENASE, MITOCHONDRIAL-RELATED"/>
    <property type="match status" value="1"/>
</dbReference>
<dbReference type="InterPro" id="IPR036318">
    <property type="entry name" value="FAD-bd_PCMH-like_sf"/>
</dbReference>
<feature type="domain" description="FAD-binding PCMH-type" evidence="4">
    <location>
        <begin position="44"/>
        <end position="228"/>
    </location>
</feature>
<evidence type="ECO:0000256" key="3">
    <source>
        <dbReference type="ARBA" id="ARBA00022827"/>
    </source>
</evidence>
<dbReference type="InterPro" id="IPR016169">
    <property type="entry name" value="FAD-bd_PCMH_sub2"/>
</dbReference>
<evidence type="ECO:0000313" key="5">
    <source>
        <dbReference type="EMBL" id="MBB4012342.1"/>
    </source>
</evidence>
<dbReference type="GO" id="GO:0004458">
    <property type="term" value="F:D-lactate dehydrogenase (cytochrome) activity"/>
    <property type="evidence" value="ECO:0007669"/>
    <property type="project" value="TreeGrafter"/>
</dbReference>
<reference evidence="5 6" key="1">
    <citation type="submission" date="2020-08" db="EMBL/GenBank/DDBJ databases">
        <title>Genomic Encyclopedia of Type Strains, Phase IV (KMG-IV): sequencing the most valuable type-strain genomes for metagenomic binning, comparative biology and taxonomic classification.</title>
        <authorList>
            <person name="Goeker M."/>
        </authorList>
    </citation>
    <scope>NUCLEOTIDE SEQUENCE [LARGE SCALE GENOMIC DNA]</scope>
    <source>
        <strain evidence="5 6">DSM 106739</strain>
    </source>
</reference>
<dbReference type="GO" id="GO:0008720">
    <property type="term" value="F:D-lactate dehydrogenase (NAD+) activity"/>
    <property type="evidence" value="ECO:0007669"/>
    <property type="project" value="TreeGrafter"/>
</dbReference>
<name>A0A840BL40_9RHOO</name>
<keyword evidence="3" id="KW-0274">FAD</keyword>
<evidence type="ECO:0000313" key="6">
    <source>
        <dbReference type="Proteomes" id="UP000561045"/>
    </source>
</evidence>
<proteinExistence type="inferred from homology"/>
<dbReference type="SUPFAM" id="SSF56176">
    <property type="entry name" value="FAD-binding/transporter-associated domain-like"/>
    <property type="match status" value="1"/>
</dbReference>
<dbReference type="AlphaFoldDB" id="A0A840BL40"/>
<dbReference type="EMBL" id="JACIET010000001">
    <property type="protein sequence ID" value="MBB4012342.1"/>
    <property type="molecule type" value="Genomic_DNA"/>
</dbReference>
<evidence type="ECO:0000256" key="2">
    <source>
        <dbReference type="ARBA" id="ARBA00022630"/>
    </source>
</evidence>
<accession>A0A840BL40</accession>
<dbReference type="GO" id="GO:1903457">
    <property type="term" value="P:lactate catabolic process"/>
    <property type="evidence" value="ECO:0007669"/>
    <property type="project" value="TreeGrafter"/>
</dbReference>
<dbReference type="Pfam" id="PF01565">
    <property type="entry name" value="FAD_binding_4"/>
    <property type="match status" value="1"/>
</dbReference>
<dbReference type="Gene3D" id="3.30.43.10">
    <property type="entry name" value="Uridine Diphospho-n-acetylenolpyruvylglucosamine Reductase, domain 2"/>
    <property type="match status" value="1"/>
</dbReference>
<comment type="similarity">
    <text evidence="1">Belongs to the FAD-binding oxidoreductase/transferase type 4 family.</text>
</comment>
<evidence type="ECO:0000256" key="1">
    <source>
        <dbReference type="ARBA" id="ARBA00008000"/>
    </source>
</evidence>
<dbReference type="Gene3D" id="3.30.465.10">
    <property type="match status" value="1"/>
</dbReference>
<dbReference type="RefSeq" id="WP_207064270.1">
    <property type="nucleotide sequence ID" value="NZ_BAABLE010000011.1"/>
</dbReference>
<dbReference type="GO" id="GO:0071949">
    <property type="term" value="F:FAD binding"/>
    <property type="evidence" value="ECO:0007669"/>
    <property type="project" value="InterPro"/>
</dbReference>
<keyword evidence="2" id="KW-0285">Flavoprotein</keyword>
<comment type="caution">
    <text evidence="5">The sequence shown here is derived from an EMBL/GenBank/DDBJ whole genome shotgun (WGS) entry which is preliminary data.</text>
</comment>
<dbReference type="InterPro" id="IPR006094">
    <property type="entry name" value="Oxid_FAD_bind_N"/>
</dbReference>
<dbReference type="InterPro" id="IPR016167">
    <property type="entry name" value="FAD-bd_PCMH_sub1"/>
</dbReference>
<organism evidence="5 6">
    <name type="scientific">Niveibacterium umoris</name>
    <dbReference type="NCBI Taxonomy" id="1193620"/>
    <lineage>
        <taxon>Bacteria</taxon>
        <taxon>Pseudomonadati</taxon>
        <taxon>Pseudomonadota</taxon>
        <taxon>Betaproteobacteria</taxon>
        <taxon>Rhodocyclales</taxon>
        <taxon>Rhodocyclaceae</taxon>
        <taxon>Niveibacterium</taxon>
    </lineage>
</organism>
<sequence>MDLVTRAALALDQWSDLQGVKVMRGAEATACYGADCGAAERQILGAIQLQYDGKARLPQILAIARAARVPIYPISTGRNWGYGTALPASGAAVILDLSGLDRILDYDPEFGTVTLEPGVTQAKLCRFLAENGGRHMVPTTGAGPEVSLLSNALERGYGITPHADHFNALSNLEVILPNGEWLRAPFSSLGVPVLDKLFRNGIGPSWIGLFTQSALGIVTSATITLAPHPERTAVFLFSLRSQEDLPKVVGRVRAVLDQCGGLVGGVNLMNRHRMLSMTIPYPKERLGASPIMPDGLVDELARANLIMPWTGFGTLYCSERLLSAVKKEVKAALRGVAVRLVFLTADRIQTLRGALKFAPAALAKRAEASLATLAKSLDLIQGIPNETALPLAYWLSGRRPPPGTQLHPSRDGCGLLWYAPLVAMNPELVNDYTLWVTGRMKAFGIEPLITLTTISSSIFDSTVPILFDRANEAAARNAGNCLQALMEEGRQRGYTPYRLGIDALPWLLGHGGSSLQFVSDLKRHLDPENILAPSRYCLNPELTPQPS</sequence>
<dbReference type="InterPro" id="IPR016166">
    <property type="entry name" value="FAD-bd_PCMH"/>
</dbReference>
<dbReference type="InterPro" id="IPR016164">
    <property type="entry name" value="FAD-linked_Oxase-like_C"/>
</dbReference>
<protein>
    <submittedName>
        <fullName evidence="5">FAD/FMN-containing dehydrogenase</fullName>
    </submittedName>
</protein>
<dbReference type="PROSITE" id="PS51387">
    <property type="entry name" value="FAD_PCMH"/>
    <property type="match status" value="1"/>
</dbReference>